<dbReference type="InterPro" id="IPR023753">
    <property type="entry name" value="FAD/NAD-binding_dom"/>
</dbReference>
<dbReference type="PRINTS" id="PR00419">
    <property type="entry name" value="ADXRDTASE"/>
</dbReference>
<dbReference type="InterPro" id="IPR036188">
    <property type="entry name" value="FAD/NAD-bd_sf"/>
</dbReference>
<evidence type="ECO:0000256" key="3">
    <source>
        <dbReference type="ARBA" id="ARBA00023002"/>
    </source>
</evidence>
<dbReference type="InterPro" id="IPR028261">
    <property type="entry name" value="DPD_II"/>
</dbReference>
<organism evidence="8 9">
    <name type="scientific">Geoalkalibacter subterraneus</name>
    <dbReference type="NCBI Taxonomy" id="483547"/>
    <lineage>
        <taxon>Bacteria</taxon>
        <taxon>Pseudomonadati</taxon>
        <taxon>Thermodesulfobacteriota</taxon>
        <taxon>Desulfuromonadia</taxon>
        <taxon>Desulfuromonadales</taxon>
        <taxon>Geoalkalibacteraceae</taxon>
        <taxon>Geoalkalibacter</taxon>
    </lineage>
</organism>
<dbReference type="GO" id="GO:0051539">
    <property type="term" value="F:4 iron, 4 sulfur cluster binding"/>
    <property type="evidence" value="ECO:0007669"/>
    <property type="project" value="UniProtKB-KW"/>
</dbReference>
<dbReference type="Pfam" id="PF07992">
    <property type="entry name" value="Pyr_redox_2"/>
    <property type="match status" value="1"/>
</dbReference>
<evidence type="ECO:0000256" key="2">
    <source>
        <dbReference type="ARBA" id="ARBA00022723"/>
    </source>
</evidence>
<keyword evidence="1" id="KW-0004">4Fe-4S</keyword>
<accession>A0A0B5FRT7</accession>
<dbReference type="RefSeq" id="WP_040201258.1">
    <property type="nucleotide sequence ID" value="NZ_CP010311.1"/>
</dbReference>
<dbReference type="EMBL" id="CP010311">
    <property type="protein sequence ID" value="AJF07369.1"/>
    <property type="molecule type" value="Genomic_DNA"/>
</dbReference>
<keyword evidence="5" id="KW-0411">Iron-sulfur</keyword>
<gene>
    <name evidence="8" type="ORF">GSUB_13470</name>
</gene>
<dbReference type="KEGG" id="gsb:GSUB_13470"/>
<dbReference type="STRING" id="483547.GSUB_13470"/>
<dbReference type="Gene3D" id="1.10.1060.10">
    <property type="entry name" value="Alpha-helical ferredoxin"/>
    <property type="match status" value="1"/>
</dbReference>
<keyword evidence="2" id="KW-0479">Metal-binding</keyword>
<evidence type="ECO:0000256" key="4">
    <source>
        <dbReference type="ARBA" id="ARBA00023004"/>
    </source>
</evidence>
<dbReference type="GO" id="GO:0016491">
    <property type="term" value="F:oxidoreductase activity"/>
    <property type="evidence" value="ECO:0007669"/>
    <property type="project" value="UniProtKB-KW"/>
</dbReference>
<dbReference type="GO" id="GO:0046872">
    <property type="term" value="F:metal ion binding"/>
    <property type="evidence" value="ECO:0007669"/>
    <property type="project" value="UniProtKB-KW"/>
</dbReference>
<keyword evidence="9" id="KW-1185">Reference proteome</keyword>
<dbReference type="HOGENOM" id="CLU_000422_3_3_7"/>
<dbReference type="NCBIfam" id="TIGR01318">
    <property type="entry name" value="gltD_gamma_fam"/>
    <property type="match status" value="1"/>
</dbReference>
<dbReference type="Gene3D" id="3.50.50.60">
    <property type="entry name" value="FAD/NAD(P)-binding domain"/>
    <property type="match status" value="2"/>
</dbReference>
<proteinExistence type="predicted"/>
<evidence type="ECO:0000313" key="8">
    <source>
        <dbReference type="EMBL" id="AJF07369.1"/>
    </source>
</evidence>
<dbReference type="InterPro" id="IPR009051">
    <property type="entry name" value="Helical_ferredxn"/>
</dbReference>
<feature type="domain" description="Dihydroprymidine dehydrogenase" evidence="7">
    <location>
        <begin position="21"/>
        <end position="130"/>
    </location>
</feature>
<dbReference type="PANTHER" id="PTHR42783:SF3">
    <property type="entry name" value="GLUTAMATE SYNTHASE [NADPH] SMALL CHAIN-RELATED"/>
    <property type="match status" value="1"/>
</dbReference>
<reference evidence="8 9" key="1">
    <citation type="journal article" date="2015" name="Genome Announc.">
        <title>Genomes of Geoalkalibacter ferrihydriticus Z-0531T and Geoalkalibacter subterraneus Red1T, Two Haloalkaliphilic Metal-Reducing Deltaproteobacteria.</title>
        <authorList>
            <person name="Badalamenti J.P."/>
            <person name="Krajmalnik-Brown R."/>
            <person name="Torres C.I."/>
            <person name="Bond D.R."/>
        </authorList>
    </citation>
    <scope>NUCLEOTIDE SEQUENCE [LARGE SCALE GENOMIC DNA]</scope>
    <source>
        <strain evidence="8 9">Red1</strain>
    </source>
</reference>
<feature type="domain" description="FAD/NAD(P)-binding" evidence="6">
    <location>
        <begin position="144"/>
        <end position="448"/>
    </location>
</feature>
<dbReference type="SUPFAM" id="SSF51971">
    <property type="entry name" value="Nucleotide-binding domain"/>
    <property type="match status" value="2"/>
</dbReference>
<evidence type="ECO:0000259" key="7">
    <source>
        <dbReference type="Pfam" id="PF14691"/>
    </source>
</evidence>
<evidence type="ECO:0000256" key="5">
    <source>
        <dbReference type="ARBA" id="ARBA00023014"/>
    </source>
</evidence>
<dbReference type="SUPFAM" id="SSF46548">
    <property type="entry name" value="alpha-helical ferredoxin"/>
    <property type="match status" value="1"/>
</dbReference>
<dbReference type="PANTHER" id="PTHR42783">
    <property type="entry name" value="GLUTAMATE SYNTHASE [NADPH] SMALL CHAIN"/>
    <property type="match status" value="1"/>
</dbReference>
<evidence type="ECO:0000259" key="6">
    <source>
        <dbReference type="Pfam" id="PF07992"/>
    </source>
</evidence>
<evidence type="ECO:0000256" key="1">
    <source>
        <dbReference type="ARBA" id="ARBA00022485"/>
    </source>
</evidence>
<protein>
    <submittedName>
        <fullName evidence="8">Glutamate synthase</fullName>
    </submittedName>
</protein>
<evidence type="ECO:0000313" key="9">
    <source>
        <dbReference type="Proteomes" id="UP000035036"/>
    </source>
</evidence>
<keyword evidence="4" id="KW-0408">Iron</keyword>
<dbReference type="OrthoDB" id="9803192at2"/>
<sequence length="464" mass="50956">MQNFIDTNRHEPQKKSVATRVRGFEEIYRFYNRAQAASQAERCIQCGDPFCATLGCPLGNAIPQWLGAIADEDLETAFLLSNETSPFPEILGRICPQSRLCEGACTLEDGYGAITIGAIEASITDLAFAHGLEIPFPGIRHKQRVAVIGSGPAGFSCAHFLLRAGIGVDMFERSSIPGGLMAIGIPNFKLDKEIVQRRFKILARAGLTLHLNREVGREIAFEQLLEDYDAVFLGVGACGGQLPKLAHERHGSVFLAMEFLSEVQTRLSGGKMHRRFDVRGRRVVVIGGGDTAMDCVRTALREGAETVTCVYRRDEENMPGSRKEYHNAVEEGAEFFFLRSPTRIVVNEDARLTGIEVIRTRLSHADESGRRRVETVEKSEHCILGDILILALGFDVEEFDFLSKAGISTEKRCLQIDAETGRTSHPKVYAGGDCSRGAHLAVTAAADGRRAAFDIMERLLGEAP</sequence>
<dbReference type="Proteomes" id="UP000035036">
    <property type="component" value="Chromosome"/>
</dbReference>
<dbReference type="Pfam" id="PF14691">
    <property type="entry name" value="Fer4_20"/>
    <property type="match status" value="1"/>
</dbReference>
<keyword evidence="3" id="KW-0560">Oxidoreductase</keyword>
<dbReference type="InterPro" id="IPR006006">
    <property type="entry name" value="GltD-like"/>
</dbReference>
<dbReference type="AlphaFoldDB" id="A0A0B5FRT7"/>
<name>A0A0B5FRT7_9BACT</name>